<name>A0A3S8RPW4_9BACL</name>
<dbReference type="Proteomes" id="UP000273145">
    <property type="component" value="Chromosome"/>
</dbReference>
<reference evidence="1 2" key="1">
    <citation type="submission" date="2018-11" db="EMBL/GenBank/DDBJ databases">
        <title>Genome sequencing of Paenibacillus lentus DSM25539(T).</title>
        <authorList>
            <person name="Kook J.-K."/>
            <person name="Park S.-N."/>
            <person name="Lim Y.K."/>
        </authorList>
    </citation>
    <scope>NUCLEOTIDE SEQUENCE [LARGE SCALE GENOMIC DNA]</scope>
    <source>
        <strain evidence="1 2">DSM 25539</strain>
    </source>
</reference>
<evidence type="ECO:0000313" key="1">
    <source>
        <dbReference type="EMBL" id="AZK44981.1"/>
    </source>
</evidence>
<dbReference type="KEGG" id="plen:EIM92_01225"/>
<protein>
    <submittedName>
        <fullName evidence="1">Uncharacterized protein</fullName>
    </submittedName>
</protein>
<keyword evidence="2" id="KW-1185">Reference proteome</keyword>
<dbReference type="EMBL" id="CP034248">
    <property type="protein sequence ID" value="AZK44981.1"/>
    <property type="molecule type" value="Genomic_DNA"/>
</dbReference>
<organism evidence="1 2">
    <name type="scientific">Paenibacillus lentus</name>
    <dbReference type="NCBI Taxonomy" id="1338368"/>
    <lineage>
        <taxon>Bacteria</taxon>
        <taxon>Bacillati</taxon>
        <taxon>Bacillota</taxon>
        <taxon>Bacilli</taxon>
        <taxon>Bacillales</taxon>
        <taxon>Paenibacillaceae</taxon>
        <taxon>Paenibacillus</taxon>
    </lineage>
</organism>
<evidence type="ECO:0000313" key="2">
    <source>
        <dbReference type="Proteomes" id="UP000273145"/>
    </source>
</evidence>
<dbReference type="AlphaFoldDB" id="A0A3S8RPW4"/>
<accession>A0A3S8RPW4</accession>
<gene>
    <name evidence="1" type="ORF">EIM92_01225</name>
</gene>
<dbReference type="RefSeq" id="WP_125081116.1">
    <property type="nucleotide sequence ID" value="NZ_CP034248.1"/>
</dbReference>
<proteinExistence type="predicted"/>
<dbReference type="OrthoDB" id="2597481at2"/>
<sequence length="168" mass="19388">MKKRMLIRALITILVLWMSLSFFYSQYQLRYGQTVYTFDIATEDLYFRDMDIVAVSPYALYTTGHFLEIRGENKSFDGISYGFSIGDTMILSRSQAGDPFTFPDASNGKVYCDTSNLIKDIRVHKRDSLQVEIHYTVNGEPKEIVGEIKLSDVIRPFSYNNNKIVHLQ</sequence>